<gene>
    <name evidence="1" type="ORF">AB0I59_25880</name>
</gene>
<evidence type="ECO:0008006" key="3">
    <source>
        <dbReference type="Google" id="ProtNLM"/>
    </source>
</evidence>
<accession>A0ABV3GK83</accession>
<sequence length="71" mass="8144">MEICQTLNQAQDEHYPHTDDVRRYVADGHPLRCLRIRLEPGQGYIAPTEFLPHDGSTSYAEERSLAAFWLG</sequence>
<dbReference type="EMBL" id="JBFALK010000015">
    <property type="protein sequence ID" value="MEV0972047.1"/>
    <property type="molecule type" value="Genomic_DNA"/>
</dbReference>
<name>A0ABV3GK83_MICGL</name>
<dbReference type="Proteomes" id="UP001551675">
    <property type="component" value="Unassembled WGS sequence"/>
</dbReference>
<keyword evidence="2" id="KW-1185">Reference proteome</keyword>
<proteinExistence type="predicted"/>
<organism evidence="1 2">
    <name type="scientific">Microtetraspora glauca</name>
    <dbReference type="NCBI Taxonomy" id="1996"/>
    <lineage>
        <taxon>Bacteria</taxon>
        <taxon>Bacillati</taxon>
        <taxon>Actinomycetota</taxon>
        <taxon>Actinomycetes</taxon>
        <taxon>Streptosporangiales</taxon>
        <taxon>Streptosporangiaceae</taxon>
        <taxon>Microtetraspora</taxon>
    </lineage>
</organism>
<comment type="caution">
    <text evidence="1">The sequence shown here is derived from an EMBL/GenBank/DDBJ whole genome shotgun (WGS) entry which is preliminary data.</text>
</comment>
<protein>
    <recommendedName>
        <fullName evidence="3">UTRA domain-containing protein</fullName>
    </recommendedName>
</protein>
<dbReference type="RefSeq" id="WP_358136811.1">
    <property type="nucleotide sequence ID" value="NZ_JBFALK010000015.1"/>
</dbReference>
<evidence type="ECO:0000313" key="2">
    <source>
        <dbReference type="Proteomes" id="UP001551675"/>
    </source>
</evidence>
<evidence type="ECO:0000313" key="1">
    <source>
        <dbReference type="EMBL" id="MEV0972047.1"/>
    </source>
</evidence>
<reference evidence="1 2" key="1">
    <citation type="submission" date="2024-06" db="EMBL/GenBank/DDBJ databases">
        <title>The Natural Products Discovery Center: Release of the First 8490 Sequenced Strains for Exploring Actinobacteria Biosynthetic Diversity.</title>
        <authorList>
            <person name="Kalkreuter E."/>
            <person name="Kautsar S.A."/>
            <person name="Yang D."/>
            <person name="Bader C.D."/>
            <person name="Teijaro C.N."/>
            <person name="Fluegel L."/>
            <person name="Davis C.M."/>
            <person name="Simpson J.R."/>
            <person name="Lauterbach L."/>
            <person name="Steele A.D."/>
            <person name="Gui C."/>
            <person name="Meng S."/>
            <person name="Li G."/>
            <person name="Viehrig K."/>
            <person name="Ye F."/>
            <person name="Su P."/>
            <person name="Kiefer A.F."/>
            <person name="Nichols A."/>
            <person name="Cepeda A.J."/>
            <person name="Yan W."/>
            <person name="Fan B."/>
            <person name="Jiang Y."/>
            <person name="Adhikari A."/>
            <person name="Zheng C.-J."/>
            <person name="Schuster L."/>
            <person name="Cowan T.M."/>
            <person name="Smanski M.J."/>
            <person name="Chevrette M.G."/>
            <person name="De Carvalho L.P.S."/>
            <person name="Shen B."/>
        </authorList>
    </citation>
    <scope>NUCLEOTIDE SEQUENCE [LARGE SCALE GENOMIC DNA]</scope>
    <source>
        <strain evidence="1 2">NPDC050100</strain>
    </source>
</reference>